<comment type="subcellular location">
    <subcellularLocation>
        <location evidence="1 7">Cell membrane</location>
        <topology evidence="1 7">Multi-pass membrane protein</topology>
    </subcellularLocation>
</comment>
<keyword evidence="6 7" id="KW-0472">Membrane</keyword>
<keyword evidence="2 7" id="KW-0813">Transport</keyword>
<sequence>MGSWLDDRLEARGLDRTDLFLWPLGMGVAVLWALPFIWMVSTSLKYPGDVMTRDIEWLPHRITLDNYIKVFDYPVVRWGLNSVIQATVATALCVLFGAMAGYALARLRFRGRDTLFYVFLASLMIPAEVSVVPLLLGFVKLGWASSYQALILPSIGNVFSVYIFRQFFLAFPKELEEAARMDGAGVFNLFFRIALPLARAPAIAASVIIFTLNWNNFLWPLLVTFDESMKTLPVGIAAFTPVVGTRTQIEGYSVAMAAVTILSIPSLLLFCFLQRYFIQGLSSGSVKQ</sequence>
<evidence type="ECO:0000256" key="2">
    <source>
        <dbReference type="ARBA" id="ARBA00022448"/>
    </source>
</evidence>
<dbReference type="SUPFAM" id="SSF161098">
    <property type="entry name" value="MetI-like"/>
    <property type="match status" value="1"/>
</dbReference>
<organism evidence="9 10">
    <name type="scientific">Mesorhizobium liriopis</name>
    <dbReference type="NCBI Taxonomy" id="2953882"/>
    <lineage>
        <taxon>Bacteria</taxon>
        <taxon>Pseudomonadati</taxon>
        <taxon>Pseudomonadota</taxon>
        <taxon>Alphaproteobacteria</taxon>
        <taxon>Hyphomicrobiales</taxon>
        <taxon>Phyllobacteriaceae</taxon>
        <taxon>Mesorhizobium</taxon>
    </lineage>
</organism>
<feature type="transmembrane region" description="Helical" evidence="7">
    <location>
        <begin position="116"/>
        <end position="138"/>
    </location>
</feature>
<keyword evidence="10" id="KW-1185">Reference proteome</keyword>
<dbReference type="PANTHER" id="PTHR43744">
    <property type="entry name" value="ABC TRANSPORTER PERMEASE PROTEIN MG189-RELATED-RELATED"/>
    <property type="match status" value="1"/>
</dbReference>
<reference evidence="9 10" key="1">
    <citation type="submission" date="2022-06" db="EMBL/GenBank/DDBJ databases">
        <title>Mesorhizobium sp. strain RP14 Genome sequencing and assembly.</title>
        <authorList>
            <person name="Kim I."/>
        </authorList>
    </citation>
    <scope>NUCLEOTIDE SEQUENCE [LARGE SCALE GENOMIC DNA]</scope>
    <source>
        <strain evidence="10">RP14(2022)</strain>
    </source>
</reference>
<dbReference type="EMBL" id="JAMXQS010000012">
    <property type="protein sequence ID" value="MCO6052247.1"/>
    <property type="molecule type" value="Genomic_DNA"/>
</dbReference>
<keyword evidence="3" id="KW-1003">Cell membrane</keyword>
<evidence type="ECO:0000256" key="6">
    <source>
        <dbReference type="ARBA" id="ARBA00023136"/>
    </source>
</evidence>
<accession>A0ABT1CBN9</accession>
<evidence type="ECO:0000256" key="5">
    <source>
        <dbReference type="ARBA" id="ARBA00022989"/>
    </source>
</evidence>
<dbReference type="Pfam" id="PF00528">
    <property type="entry name" value="BPD_transp_1"/>
    <property type="match status" value="1"/>
</dbReference>
<evidence type="ECO:0000256" key="1">
    <source>
        <dbReference type="ARBA" id="ARBA00004651"/>
    </source>
</evidence>
<dbReference type="InterPro" id="IPR035906">
    <property type="entry name" value="MetI-like_sf"/>
</dbReference>
<comment type="similarity">
    <text evidence="7">Belongs to the binding-protein-dependent transport system permease family.</text>
</comment>
<feature type="transmembrane region" description="Helical" evidence="7">
    <location>
        <begin position="83"/>
        <end position="104"/>
    </location>
</feature>
<dbReference type="Gene3D" id="1.10.3720.10">
    <property type="entry name" value="MetI-like"/>
    <property type="match status" value="1"/>
</dbReference>
<evidence type="ECO:0000259" key="8">
    <source>
        <dbReference type="PROSITE" id="PS50928"/>
    </source>
</evidence>
<dbReference type="RefSeq" id="WP_252822586.1">
    <property type="nucleotide sequence ID" value="NZ_JAMXQS010000012.1"/>
</dbReference>
<dbReference type="CDD" id="cd06261">
    <property type="entry name" value="TM_PBP2"/>
    <property type="match status" value="1"/>
</dbReference>
<feature type="transmembrane region" description="Helical" evidence="7">
    <location>
        <begin position="189"/>
        <end position="212"/>
    </location>
</feature>
<keyword evidence="4 7" id="KW-0812">Transmembrane</keyword>
<gene>
    <name evidence="9" type="ORF">NGM99_20880</name>
</gene>
<dbReference type="PANTHER" id="PTHR43744:SF12">
    <property type="entry name" value="ABC TRANSPORTER PERMEASE PROTEIN MG189-RELATED"/>
    <property type="match status" value="1"/>
</dbReference>
<feature type="transmembrane region" description="Helical" evidence="7">
    <location>
        <begin position="252"/>
        <end position="273"/>
    </location>
</feature>
<name>A0ABT1CBN9_9HYPH</name>
<dbReference type="PROSITE" id="PS50928">
    <property type="entry name" value="ABC_TM1"/>
    <property type="match status" value="1"/>
</dbReference>
<feature type="domain" description="ABC transmembrane type-1" evidence="8">
    <location>
        <begin position="79"/>
        <end position="273"/>
    </location>
</feature>
<evidence type="ECO:0000256" key="4">
    <source>
        <dbReference type="ARBA" id="ARBA00022692"/>
    </source>
</evidence>
<evidence type="ECO:0000256" key="3">
    <source>
        <dbReference type="ARBA" id="ARBA00022475"/>
    </source>
</evidence>
<comment type="caution">
    <text evidence="9">The sequence shown here is derived from an EMBL/GenBank/DDBJ whole genome shotgun (WGS) entry which is preliminary data.</text>
</comment>
<dbReference type="InterPro" id="IPR000515">
    <property type="entry name" value="MetI-like"/>
</dbReference>
<evidence type="ECO:0000313" key="10">
    <source>
        <dbReference type="Proteomes" id="UP001205906"/>
    </source>
</evidence>
<evidence type="ECO:0000313" key="9">
    <source>
        <dbReference type="EMBL" id="MCO6052247.1"/>
    </source>
</evidence>
<proteinExistence type="inferred from homology"/>
<feature type="transmembrane region" description="Helical" evidence="7">
    <location>
        <begin position="20"/>
        <end position="41"/>
    </location>
</feature>
<dbReference type="Proteomes" id="UP001205906">
    <property type="component" value="Unassembled WGS sequence"/>
</dbReference>
<protein>
    <submittedName>
        <fullName evidence="9">Carbohydrate ABC transporter permease</fullName>
    </submittedName>
</protein>
<feature type="transmembrane region" description="Helical" evidence="7">
    <location>
        <begin position="150"/>
        <end position="168"/>
    </location>
</feature>
<keyword evidence="5 7" id="KW-1133">Transmembrane helix</keyword>
<evidence type="ECO:0000256" key="7">
    <source>
        <dbReference type="RuleBase" id="RU363032"/>
    </source>
</evidence>